<dbReference type="Gene3D" id="3.40.50.1820">
    <property type="entry name" value="alpha/beta hydrolase"/>
    <property type="match status" value="1"/>
</dbReference>
<dbReference type="AlphaFoldDB" id="A0AAD4HY16"/>
<dbReference type="InterPro" id="IPR050565">
    <property type="entry name" value="LYPA1-2/EST-like"/>
</dbReference>
<dbReference type="PANTHER" id="PTHR10655">
    <property type="entry name" value="LYSOPHOSPHOLIPASE-RELATED"/>
    <property type="match status" value="1"/>
</dbReference>
<dbReference type="InterPro" id="IPR003140">
    <property type="entry name" value="PLipase/COase/thioEstase"/>
</dbReference>
<accession>A0AAD4HY16</accession>
<feature type="domain" description="Phospholipase/carboxylesterase/thioesterase" evidence="2">
    <location>
        <begin position="17"/>
        <end position="150"/>
    </location>
</feature>
<keyword evidence="4" id="KW-1185">Reference proteome</keyword>
<name>A0AAD4HY16_9PEZI</name>
<reference evidence="3" key="1">
    <citation type="submission" date="2023-02" db="EMBL/GenBank/DDBJ databases">
        <authorList>
            <person name="Palmer J.M."/>
        </authorList>
    </citation>
    <scope>NUCLEOTIDE SEQUENCE</scope>
    <source>
        <strain evidence="3">FW57</strain>
    </source>
</reference>
<organism evidence="3 4">
    <name type="scientific">Staphylotrichum longicolle</name>
    <dbReference type="NCBI Taxonomy" id="669026"/>
    <lineage>
        <taxon>Eukaryota</taxon>
        <taxon>Fungi</taxon>
        <taxon>Dikarya</taxon>
        <taxon>Ascomycota</taxon>
        <taxon>Pezizomycotina</taxon>
        <taxon>Sordariomycetes</taxon>
        <taxon>Sordariomycetidae</taxon>
        <taxon>Sordariales</taxon>
        <taxon>Chaetomiaceae</taxon>
        <taxon>Staphylotrichum</taxon>
    </lineage>
</organism>
<protein>
    <recommendedName>
        <fullName evidence="2">Phospholipase/carboxylesterase/thioesterase domain-containing protein</fullName>
    </recommendedName>
</protein>
<evidence type="ECO:0000313" key="4">
    <source>
        <dbReference type="Proteomes" id="UP001197093"/>
    </source>
</evidence>
<dbReference type="Proteomes" id="UP001197093">
    <property type="component" value="Unassembled WGS sequence"/>
</dbReference>
<sequence>MSTSTHLEVTTIHPSAPTPHTHTIIFLHGRFIRALHNWYSTPGQTLFTALPTFRFVFPQAPLRPVASTADDFRQQVWPQWFDVWTPRDFSEREELQAEGLREMVPLARDLVRAEAERLGGRWDRVVLAGISMGAATSVHTLFNLDVPAAGGGRLGALMAFCARCPFAGRGLGGMREVLGLEGVPRDDGVVRRTPVLLENNADDPLVLVEKGRGLRDILREFGAQVEWKEYPRGMHWFKEDEGLDDVVEFLTRVVDGVRRVVVATPGGQSQAAGEGEAMDLS</sequence>
<dbReference type="Pfam" id="PF02230">
    <property type="entry name" value="Abhydrolase_2"/>
    <property type="match status" value="1"/>
</dbReference>
<proteinExistence type="inferred from homology"/>
<gene>
    <name evidence="3" type="ORF">NEMBOFW57_007033</name>
</gene>
<comment type="caution">
    <text evidence="3">The sequence shown here is derived from an EMBL/GenBank/DDBJ whole genome shotgun (WGS) entry which is preliminary data.</text>
</comment>
<dbReference type="EMBL" id="JAHCVI010000003">
    <property type="protein sequence ID" value="KAG7287521.1"/>
    <property type="molecule type" value="Genomic_DNA"/>
</dbReference>
<evidence type="ECO:0000259" key="2">
    <source>
        <dbReference type="Pfam" id="PF02230"/>
    </source>
</evidence>
<evidence type="ECO:0000256" key="1">
    <source>
        <dbReference type="ARBA" id="ARBA00006499"/>
    </source>
</evidence>
<dbReference type="SUPFAM" id="SSF53474">
    <property type="entry name" value="alpha/beta-Hydrolases"/>
    <property type="match status" value="1"/>
</dbReference>
<evidence type="ECO:0000313" key="3">
    <source>
        <dbReference type="EMBL" id="KAG7287521.1"/>
    </source>
</evidence>
<dbReference type="GO" id="GO:0005737">
    <property type="term" value="C:cytoplasm"/>
    <property type="evidence" value="ECO:0007669"/>
    <property type="project" value="TreeGrafter"/>
</dbReference>
<dbReference type="PANTHER" id="PTHR10655:SF63">
    <property type="entry name" value="PHOSPHOLIPASE_CARBOXYLESTERASE_THIOESTERASE DOMAIN-CONTAINING PROTEIN"/>
    <property type="match status" value="1"/>
</dbReference>
<dbReference type="InterPro" id="IPR029058">
    <property type="entry name" value="AB_hydrolase_fold"/>
</dbReference>
<dbReference type="GO" id="GO:0052689">
    <property type="term" value="F:carboxylic ester hydrolase activity"/>
    <property type="evidence" value="ECO:0007669"/>
    <property type="project" value="TreeGrafter"/>
</dbReference>
<dbReference type="GO" id="GO:0008474">
    <property type="term" value="F:palmitoyl-(protein) hydrolase activity"/>
    <property type="evidence" value="ECO:0007669"/>
    <property type="project" value="TreeGrafter"/>
</dbReference>
<comment type="similarity">
    <text evidence="1">Belongs to the AB hydrolase superfamily. AB hydrolase 2 family.</text>
</comment>